<comment type="caution">
    <text evidence="5">The sequence shown here is derived from an EMBL/GenBank/DDBJ whole genome shotgun (WGS) entry which is preliminary data.</text>
</comment>
<dbReference type="Proteomes" id="UP001054889">
    <property type="component" value="Unassembled WGS sequence"/>
</dbReference>
<dbReference type="Pfam" id="PF00651">
    <property type="entry name" value="BTB"/>
    <property type="match status" value="1"/>
</dbReference>
<dbReference type="InterPro" id="IPR056423">
    <property type="entry name" value="BACK_BPM_SPOP"/>
</dbReference>
<evidence type="ECO:0000313" key="6">
    <source>
        <dbReference type="Proteomes" id="UP001054889"/>
    </source>
</evidence>
<dbReference type="PANTHER" id="PTHR26379">
    <property type="entry name" value="BTB/POZ AND MATH DOMAIN-CONTAINING PROTEIN 1"/>
    <property type="match status" value="1"/>
</dbReference>
<dbReference type="SUPFAM" id="SSF54695">
    <property type="entry name" value="POZ domain"/>
    <property type="match status" value="1"/>
</dbReference>
<proteinExistence type="inferred from homology"/>
<evidence type="ECO:0000259" key="4">
    <source>
        <dbReference type="Pfam" id="PF24570"/>
    </source>
</evidence>
<keyword evidence="6" id="KW-1185">Reference proteome</keyword>
<dbReference type="AlphaFoldDB" id="A0AAV5D2U8"/>
<protein>
    <recommendedName>
        <fullName evidence="7">BTB domain-containing protein</fullName>
    </recommendedName>
</protein>
<gene>
    <name evidence="5" type="primary">ga22529</name>
    <name evidence="5" type="ORF">PR202_ga22529</name>
</gene>
<sequence length="118" mass="13386">MAEFFGPNNKETTTMAPVKVVDMEARVFKALLHFIYTDELPEIYDDDADKVKVLQGLVVAADRYEMERLKLHCDDVLRYHIDASTVVTSLQLADKHGCPRLKHASTKFLKDLLHGVAL</sequence>
<dbReference type="InterPro" id="IPR000210">
    <property type="entry name" value="BTB/POZ_dom"/>
</dbReference>
<evidence type="ECO:0000256" key="1">
    <source>
        <dbReference type="ARBA" id="ARBA00004906"/>
    </source>
</evidence>
<dbReference type="EMBL" id="BQKI01000011">
    <property type="protein sequence ID" value="GJN04944.1"/>
    <property type="molecule type" value="Genomic_DNA"/>
</dbReference>
<evidence type="ECO:0000313" key="5">
    <source>
        <dbReference type="EMBL" id="GJN04944.1"/>
    </source>
</evidence>
<comment type="similarity">
    <text evidence="2">Belongs to the Tdpoz family.</text>
</comment>
<reference evidence="5" key="2">
    <citation type="submission" date="2021-12" db="EMBL/GenBank/DDBJ databases">
        <title>Resequencing data analysis of finger millet.</title>
        <authorList>
            <person name="Hatakeyama M."/>
            <person name="Aluri S."/>
            <person name="Balachadran M.T."/>
            <person name="Sivarajan S.R."/>
            <person name="Poveda L."/>
            <person name="Shimizu-Inatsugi R."/>
            <person name="Schlapbach R."/>
            <person name="Sreeman S.M."/>
            <person name="Shimizu K.K."/>
        </authorList>
    </citation>
    <scope>NUCLEOTIDE SEQUENCE</scope>
</reference>
<evidence type="ECO:0000259" key="3">
    <source>
        <dbReference type="Pfam" id="PF00651"/>
    </source>
</evidence>
<dbReference type="GO" id="GO:0016567">
    <property type="term" value="P:protein ubiquitination"/>
    <property type="evidence" value="ECO:0007669"/>
    <property type="project" value="InterPro"/>
</dbReference>
<accession>A0AAV5D2U8</accession>
<dbReference type="InterPro" id="IPR045005">
    <property type="entry name" value="BPM1-6"/>
</dbReference>
<dbReference type="Gene3D" id="3.30.710.10">
    <property type="entry name" value="Potassium Channel Kv1.1, Chain A"/>
    <property type="match status" value="1"/>
</dbReference>
<dbReference type="Pfam" id="PF24570">
    <property type="entry name" value="BACK_BPM_SPOP"/>
    <property type="match status" value="1"/>
</dbReference>
<evidence type="ECO:0008006" key="7">
    <source>
        <dbReference type="Google" id="ProtNLM"/>
    </source>
</evidence>
<dbReference type="PANTHER" id="PTHR26379:SF187">
    <property type="entry name" value="OS07G0655300 PROTEIN"/>
    <property type="match status" value="1"/>
</dbReference>
<name>A0AAV5D2U8_ELECO</name>
<evidence type="ECO:0000256" key="2">
    <source>
        <dbReference type="ARBA" id="ARBA00010846"/>
    </source>
</evidence>
<dbReference type="InterPro" id="IPR011333">
    <property type="entry name" value="SKP1/BTB/POZ_sf"/>
</dbReference>
<feature type="domain" description="BTB" evidence="3">
    <location>
        <begin position="8"/>
        <end position="79"/>
    </location>
</feature>
<organism evidence="5 6">
    <name type="scientific">Eleusine coracana subsp. coracana</name>
    <dbReference type="NCBI Taxonomy" id="191504"/>
    <lineage>
        <taxon>Eukaryota</taxon>
        <taxon>Viridiplantae</taxon>
        <taxon>Streptophyta</taxon>
        <taxon>Embryophyta</taxon>
        <taxon>Tracheophyta</taxon>
        <taxon>Spermatophyta</taxon>
        <taxon>Magnoliopsida</taxon>
        <taxon>Liliopsida</taxon>
        <taxon>Poales</taxon>
        <taxon>Poaceae</taxon>
        <taxon>PACMAD clade</taxon>
        <taxon>Chloridoideae</taxon>
        <taxon>Cynodonteae</taxon>
        <taxon>Eleusininae</taxon>
        <taxon>Eleusine</taxon>
    </lineage>
</organism>
<feature type="domain" description="BPM/SPOP BACK" evidence="4">
    <location>
        <begin position="85"/>
        <end position="110"/>
    </location>
</feature>
<reference evidence="5" key="1">
    <citation type="journal article" date="2018" name="DNA Res.">
        <title>Multiple hybrid de novo genome assembly of finger millet, an orphan allotetraploid crop.</title>
        <authorList>
            <person name="Hatakeyama M."/>
            <person name="Aluri S."/>
            <person name="Balachadran M.T."/>
            <person name="Sivarajan S.R."/>
            <person name="Patrignani A."/>
            <person name="Gruter S."/>
            <person name="Poveda L."/>
            <person name="Shimizu-Inatsugi R."/>
            <person name="Baeten J."/>
            <person name="Francoijs K.J."/>
            <person name="Nataraja K.N."/>
            <person name="Reddy Y.A.N."/>
            <person name="Phadnis S."/>
            <person name="Ravikumar R.L."/>
            <person name="Schlapbach R."/>
            <person name="Sreeman S.M."/>
            <person name="Shimizu K.K."/>
        </authorList>
    </citation>
    <scope>NUCLEOTIDE SEQUENCE</scope>
</reference>
<comment type="pathway">
    <text evidence="1">Protein modification; protein ubiquitination.</text>
</comment>